<dbReference type="PROSITE" id="PS51257">
    <property type="entry name" value="PROKAR_LIPOPROTEIN"/>
    <property type="match status" value="1"/>
</dbReference>
<reference key="2">
    <citation type="submission" date="2011-04" db="EMBL/GenBank/DDBJ databases">
        <title>Complete sequence of chromosome of Haliscomenobacter hydrossis DSM 1100.</title>
        <authorList>
            <consortium name="US DOE Joint Genome Institute (JGI-PGF)"/>
            <person name="Lucas S."/>
            <person name="Han J."/>
            <person name="Lapidus A."/>
            <person name="Bruce D."/>
            <person name="Goodwin L."/>
            <person name="Pitluck S."/>
            <person name="Peters L."/>
            <person name="Kyrpides N."/>
            <person name="Mavromatis K."/>
            <person name="Ivanova N."/>
            <person name="Ovchinnikova G."/>
            <person name="Pagani I."/>
            <person name="Daligault H."/>
            <person name="Detter J.C."/>
            <person name="Han C."/>
            <person name="Land M."/>
            <person name="Hauser L."/>
            <person name="Markowitz V."/>
            <person name="Cheng J.-F."/>
            <person name="Hugenholtz P."/>
            <person name="Woyke T."/>
            <person name="Wu D."/>
            <person name="Verbarg S."/>
            <person name="Frueling A."/>
            <person name="Brambilla E."/>
            <person name="Klenk H.-P."/>
            <person name="Eisen J.A."/>
        </authorList>
    </citation>
    <scope>NUCLEOTIDE SEQUENCE</scope>
    <source>
        <strain>DSM 1100</strain>
    </source>
</reference>
<sequence length="393" mass="42929">MQKLLIYISLLVFILGCKKEPIEQTPTFTKSFSARTGESMVAHFFTTFSNGDFLIVGRRVISQNSAELYILALDNPSGEVIAGYPKTFPIDAAVVPQAIVRLSNGGFALTGRKFGNQQTSDQGMLMVLDDQANLLPNYPVLFDVQQLREGTGIVQLPDGNLMMAGVAAPQANFGELALLKTDLSGKVVEGYPRIYRFQSGSIAHDLKLMDNNLVISGETWFPNRNSEGLVIMTDLNGVAQTGFPLTRGSTESDWFVKALVNKQRITLVGFSIQPISFKKSIYIANLNNASAINFEADQMHQFGVESEAVDIIQLDANNMVVLGVSRKTVSGDRDPVLLFLDSNGKITAESNALNSNRDQIPVGILPTEDKGLLIVAYDISQIDVIKVKNNGQF</sequence>
<dbReference type="Proteomes" id="UP000008461">
    <property type="component" value="Chromosome"/>
</dbReference>
<dbReference type="STRING" id="760192.Halhy_4601"/>
<proteinExistence type="predicted"/>
<evidence type="ECO:0000313" key="1">
    <source>
        <dbReference type="EMBL" id="AEE52438.1"/>
    </source>
</evidence>
<reference evidence="1 2" key="1">
    <citation type="journal article" date="2011" name="Stand. Genomic Sci.">
        <title>Complete genome sequence of Haliscomenobacter hydrossis type strain (O).</title>
        <authorList>
            <consortium name="US DOE Joint Genome Institute (JGI-PGF)"/>
            <person name="Daligault H."/>
            <person name="Lapidus A."/>
            <person name="Zeytun A."/>
            <person name="Nolan M."/>
            <person name="Lucas S."/>
            <person name="Del Rio T.G."/>
            <person name="Tice H."/>
            <person name="Cheng J.F."/>
            <person name="Tapia R."/>
            <person name="Han C."/>
            <person name="Goodwin L."/>
            <person name="Pitluck S."/>
            <person name="Liolios K."/>
            <person name="Pagani I."/>
            <person name="Ivanova N."/>
            <person name="Huntemann M."/>
            <person name="Mavromatis K."/>
            <person name="Mikhailova N."/>
            <person name="Pati A."/>
            <person name="Chen A."/>
            <person name="Palaniappan K."/>
            <person name="Land M."/>
            <person name="Hauser L."/>
            <person name="Brambilla E.M."/>
            <person name="Rohde M."/>
            <person name="Verbarg S."/>
            <person name="Goker M."/>
            <person name="Bristow J."/>
            <person name="Eisen J.A."/>
            <person name="Markowitz V."/>
            <person name="Hugenholtz P."/>
            <person name="Kyrpides N.C."/>
            <person name="Klenk H.P."/>
            <person name="Woyke T."/>
        </authorList>
    </citation>
    <scope>NUCLEOTIDE SEQUENCE [LARGE SCALE GENOMIC DNA]</scope>
    <source>
        <strain evidence="2">ATCC 27775 / DSM 1100 / LMG 10767 / O</strain>
    </source>
</reference>
<protein>
    <submittedName>
        <fullName evidence="1">Uncharacterized protein</fullName>
    </submittedName>
</protein>
<organism evidence="1 2">
    <name type="scientific">Haliscomenobacter hydrossis (strain ATCC 27775 / DSM 1100 / LMG 10767 / O)</name>
    <dbReference type="NCBI Taxonomy" id="760192"/>
    <lineage>
        <taxon>Bacteria</taxon>
        <taxon>Pseudomonadati</taxon>
        <taxon>Bacteroidota</taxon>
        <taxon>Saprospiria</taxon>
        <taxon>Saprospirales</taxon>
        <taxon>Haliscomenobacteraceae</taxon>
        <taxon>Haliscomenobacter</taxon>
    </lineage>
</organism>
<accession>F4KUK2</accession>
<dbReference type="KEGG" id="hhy:Halhy_4601"/>
<keyword evidence="2" id="KW-1185">Reference proteome</keyword>
<evidence type="ECO:0000313" key="2">
    <source>
        <dbReference type="Proteomes" id="UP000008461"/>
    </source>
</evidence>
<dbReference type="HOGENOM" id="CLU_701636_0_0_10"/>
<dbReference type="EMBL" id="CP002691">
    <property type="protein sequence ID" value="AEE52438.1"/>
    <property type="molecule type" value="Genomic_DNA"/>
</dbReference>
<gene>
    <name evidence="1" type="ordered locus">Halhy_4601</name>
</gene>
<dbReference type="AlphaFoldDB" id="F4KUK2"/>
<dbReference type="RefSeq" id="WP_013766976.1">
    <property type="nucleotide sequence ID" value="NC_015510.1"/>
</dbReference>
<name>F4KUK2_HALH1</name>
<dbReference type="eggNOG" id="COG1520">
    <property type="taxonomic scope" value="Bacteria"/>
</dbReference>